<name>A0ABW3TNM1_9MICO</name>
<protein>
    <recommendedName>
        <fullName evidence="4">Acyl-CoA carboxylase epsilon subunit-like protein</fullName>
    </recommendedName>
</protein>
<feature type="region of interest" description="Disordered" evidence="1">
    <location>
        <begin position="33"/>
        <end position="62"/>
    </location>
</feature>
<organism evidence="2 3">
    <name type="scientific">Leucobacter albus</name>
    <dbReference type="NCBI Taxonomy" id="272210"/>
    <lineage>
        <taxon>Bacteria</taxon>
        <taxon>Bacillati</taxon>
        <taxon>Actinomycetota</taxon>
        <taxon>Actinomycetes</taxon>
        <taxon>Micrococcales</taxon>
        <taxon>Microbacteriaceae</taxon>
        <taxon>Leucobacter</taxon>
    </lineage>
</organism>
<evidence type="ECO:0000313" key="2">
    <source>
        <dbReference type="EMBL" id="MFD1201902.1"/>
    </source>
</evidence>
<evidence type="ECO:0000313" key="3">
    <source>
        <dbReference type="Proteomes" id="UP001597181"/>
    </source>
</evidence>
<dbReference type="EMBL" id="JBHTLY010000003">
    <property type="protein sequence ID" value="MFD1201902.1"/>
    <property type="molecule type" value="Genomic_DNA"/>
</dbReference>
<accession>A0ABW3TNM1</accession>
<gene>
    <name evidence="2" type="ORF">ACFQ3U_08350</name>
</gene>
<sequence>MSETNARLAEDTVAEAAVAEAAVAEAALNSELDALDGDLPPDAAARDAAKREDAGEADEAINGDDITFVTRGVSDDERAAVIAVLTAARAEETRKVKRVARRDREPWARSQRVPDGFADLLIEG</sequence>
<proteinExistence type="predicted"/>
<evidence type="ECO:0008006" key="4">
    <source>
        <dbReference type="Google" id="ProtNLM"/>
    </source>
</evidence>
<dbReference type="Proteomes" id="UP001597181">
    <property type="component" value="Unassembled WGS sequence"/>
</dbReference>
<feature type="compositionally biased region" description="Basic and acidic residues" evidence="1">
    <location>
        <begin position="44"/>
        <end position="54"/>
    </location>
</feature>
<keyword evidence="3" id="KW-1185">Reference proteome</keyword>
<dbReference type="RefSeq" id="WP_343962022.1">
    <property type="nucleotide sequence ID" value="NZ_BAAAKZ010000013.1"/>
</dbReference>
<evidence type="ECO:0000256" key="1">
    <source>
        <dbReference type="SAM" id="MobiDB-lite"/>
    </source>
</evidence>
<comment type="caution">
    <text evidence="2">The sequence shown here is derived from an EMBL/GenBank/DDBJ whole genome shotgun (WGS) entry which is preliminary data.</text>
</comment>
<reference evidence="3" key="1">
    <citation type="journal article" date="2019" name="Int. J. Syst. Evol. Microbiol.">
        <title>The Global Catalogue of Microorganisms (GCM) 10K type strain sequencing project: providing services to taxonomists for standard genome sequencing and annotation.</title>
        <authorList>
            <consortium name="The Broad Institute Genomics Platform"/>
            <consortium name="The Broad Institute Genome Sequencing Center for Infectious Disease"/>
            <person name="Wu L."/>
            <person name="Ma J."/>
        </authorList>
    </citation>
    <scope>NUCLEOTIDE SEQUENCE [LARGE SCALE GENOMIC DNA]</scope>
    <source>
        <strain evidence="3">CCUG 50213</strain>
    </source>
</reference>